<evidence type="ECO:0000259" key="13">
    <source>
        <dbReference type="Pfam" id="PF18075"/>
    </source>
</evidence>
<dbReference type="GO" id="GO:0051301">
    <property type="term" value="P:cell division"/>
    <property type="evidence" value="ECO:0007669"/>
    <property type="project" value="UniProtKB-KW"/>
</dbReference>
<keyword evidence="9 10" id="KW-0131">Cell cycle</keyword>
<evidence type="ECO:0000256" key="9">
    <source>
        <dbReference type="ARBA" id="ARBA00023306"/>
    </source>
</evidence>
<dbReference type="InterPro" id="IPR003838">
    <property type="entry name" value="ABC3_permease_C"/>
</dbReference>
<comment type="similarity">
    <text evidence="2 10">Belongs to the ABC-4 integral membrane protein family. FtsX subfamily.</text>
</comment>
<keyword evidence="7 11" id="KW-1133">Transmembrane helix</keyword>
<proteinExistence type="inferred from homology"/>
<feature type="domain" description="FtsX extracellular" evidence="13">
    <location>
        <begin position="62"/>
        <end position="152"/>
    </location>
</feature>
<keyword evidence="4 10" id="KW-1003">Cell membrane</keyword>
<dbReference type="Pfam" id="PF02687">
    <property type="entry name" value="FtsX"/>
    <property type="match status" value="1"/>
</dbReference>
<dbReference type="Pfam" id="PF18075">
    <property type="entry name" value="FtsX_ECD"/>
    <property type="match status" value="1"/>
</dbReference>
<feature type="domain" description="ABC3 transporter permease C-terminal" evidence="12">
    <location>
        <begin position="176"/>
        <end position="286"/>
    </location>
</feature>
<feature type="transmembrane region" description="Helical" evidence="11">
    <location>
        <begin position="25"/>
        <end position="46"/>
    </location>
</feature>
<evidence type="ECO:0000256" key="2">
    <source>
        <dbReference type="ARBA" id="ARBA00007379"/>
    </source>
</evidence>
<comment type="subcellular location">
    <subcellularLocation>
        <location evidence="1">Cell membrane</location>
        <topology evidence="1">Multi-pass membrane protein</topology>
    </subcellularLocation>
</comment>
<evidence type="ECO:0000256" key="11">
    <source>
        <dbReference type="SAM" id="Phobius"/>
    </source>
</evidence>
<keyword evidence="8 10" id="KW-0472">Membrane</keyword>
<evidence type="ECO:0000256" key="7">
    <source>
        <dbReference type="ARBA" id="ARBA00022989"/>
    </source>
</evidence>
<feature type="transmembrane region" description="Helical" evidence="11">
    <location>
        <begin position="168"/>
        <end position="188"/>
    </location>
</feature>
<evidence type="ECO:0000313" key="14">
    <source>
        <dbReference type="EMBL" id="BEP28456.1"/>
    </source>
</evidence>
<dbReference type="NCBIfam" id="NF038347">
    <property type="entry name" value="FtsX_Gpos"/>
    <property type="match status" value="1"/>
</dbReference>
<accession>A0AAU9E1M3</accession>
<dbReference type="EMBL" id="AP028654">
    <property type="protein sequence ID" value="BEP28456.1"/>
    <property type="molecule type" value="Genomic_DNA"/>
</dbReference>
<keyword evidence="6 11" id="KW-0812">Transmembrane</keyword>
<evidence type="ECO:0000256" key="6">
    <source>
        <dbReference type="ARBA" id="ARBA00022692"/>
    </source>
</evidence>
<dbReference type="RefSeq" id="WP_338536775.1">
    <property type="nucleotide sequence ID" value="NZ_AP028654.1"/>
</dbReference>
<reference evidence="14 15" key="1">
    <citation type="submission" date="2023-08" db="EMBL/GenBank/DDBJ databases">
        <title>Helicovermis profunda gen. nov., sp. nov., a novel mesophilic, fermentative bacterium within the Bacillota from a deep-sea hydrothermal vent chimney.</title>
        <authorList>
            <person name="Miyazaki U."/>
            <person name="Mizutani D."/>
            <person name="Hashimoto Y."/>
            <person name="Tame A."/>
            <person name="Sawayama S."/>
            <person name="Miyazaki J."/>
            <person name="Takai K."/>
            <person name="Nakagawa S."/>
        </authorList>
    </citation>
    <scope>NUCLEOTIDE SEQUENCE [LARGE SCALE GENOMIC DNA]</scope>
    <source>
        <strain evidence="14 15">S502</strain>
    </source>
</reference>
<sequence>MKVRTVSYTFRESIKNLWRNRAMSMASLSSVAATLLILGIIYILIININSLADGVKDQFDTINIYLSDNLTLDDVNTIGDEIYKLEGVKDITFETKEQALEKYKVEWGDNGYLLDGLESNPLPNSYIITLKDIGYANYVVNKIKKMNGVEEVKYYQDIIVKMMSIAKFVRNVGVGLIFILIAISTFIINNTIKLALNSRKTEISIMKYVGATSWFVKWPFLLEGTFLGIMGALVSTGIIYFIYKYTFVLFTSHFYVLIAAYIVNVDIVIKNLLIIFVIIGAGIGALGSIWSMKKYLEV</sequence>
<feature type="transmembrane region" description="Helical" evidence="11">
    <location>
        <begin position="220"/>
        <end position="242"/>
    </location>
</feature>
<evidence type="ECO:0000256" key="4">
    <source>
        <dbReference type="ARBA" id="ARBA00022475"/>
    </source>
</evidence>
<evidence type="ECO:0000256" key="3">
    <source>
        <dbReference type="ARBA" id="ARBA00021907"/>
    </source>
</evidence>
<dbReference type="Gene3D" id="3.30.70.3040">
    <property type="match status" value="1"/>
</dbReference>
<keyword evidence="15" id="KW-1185">Reference proteome</keyword>
<evidence type="ECO:0000313" key="15">
    <source>
        <dbReference type="Proteomes" id="UP001321786"/>
    </source>
</evidence>
<feature type="transmembrane region" description="Helical" evidence="11">
    <location>
        <begin position="271"/>
        <end position="292"/>
    </location>
</feature>
<dbReference type="GO" id="GO:0005886">
    <property type="term" value="C:plasma membrane"/>
    <property type="evidence" value="ECO:0007669"/>
    <property type="project" value="UniProtKB-SubCell"/>
</dbReference>
<organism evidence="14 15">
    <name type="scientific">Helicovermis profundi</name>
    <dbReference type="NCBI Taxonomy" id="3065157"/>
    <lineage>
        <taxon>Bacteria</taxon>
        <taxon>Bacillati</taxon>
        <taxon>Bacillota</taxon>
        <taxon>Clostridia</taxon>
        <taxon>Helicovermis</taxon>
    </lineage>
</organism>
<name>A0AAU9E1M3_9FIRM</name>
<dbReference type="PANTHER" id="PTHR47755:SF1">
    <property type="entry name" value="CELL DIVISION PROTEIN FTSX"/>
    <property type="match status" value="1"/>
</dbReference>
<dbReference type="PANTHER" id="PTHR47755">
    <property type="entry name" value="CELL DIVISION PROTEIN FTSX"/>
    <property type="match status" value="1"/>
</dbReference>
<dbReference type="InterPro" id="IPR040690">
    <property type="entry name" value="FtsX_ECD"/>
</dbReference>
<protein>
    <recommendedName>
        <fullName evidence="3 10">Cell division protein FtsX</fullName>
    </recommendedName>
</protein>
<dbReference type="Proteomes" id="UP001321786">
    <property type="component" value="Chromosome"/>
</dbReference>
<evidence type="ECO:0000256" key="8">
    <source>
        <dbReference type="ARBA" id="ARBA00023136"/>
    </source>
</evidence>
<evidence type="ECO:0000256" key="10">
    <source>
        <dbReference type="PIRNR" id="PIRNR003097"/>
    </source>
</evidence>
<dbReference type="InterPro" id="IPR058204">
    <property type="entry name" value="FtsX_firmicutes-type"/>
</dbReference>
<gene>
    <name evidence="14" type="primary">ftsX</name>
    <name evidence="14" type="ORF">HLPR_07870</name>
</gene>
<dbReference type="PIRSF" id="PIRSF003097">
    <property type="entry name" value="FtsX"/>
    <property type="match status" value="1"/>
</dbReference>
<keyword evidence="5 10" id="KW-0132">Cell division</keyword>
<feature type="transmembrane region" description="Helical" evidence="11">
    <location>
        <begin position="247"/>
        <end position="265"/>
    </location>
</feature>
<evidence type="ECO:0000256" key="5">
    <source>
        <dbReference type="ARBA" id="ARBA00022618"/>
    </source>
</evidence>
<comment type="function">
    <text evidence="10">Part of the ABC transporter FtsEX involved in asymmetric cellular division facilitating the initiation of sporulation.</text>
</comment>
<evidence type="ECO:0000259" key="12">
    <source>
        <dbReference type="Pfam" id="PF02687"/>
    </source>
</evidence>
<dbReference type="KEGG" id="hprf:HLPR_07870"/>
<evidence type="ECO:0000256" key="1">
    <source>
        <dbReference type="ARBA" id="ARBA00004651"/>
    </source>
</evidence>
<dbReference type="AlphaFoldDB" id="A0AAU9E1M3"/>
<dbReference type="InterPro" id="IPR004513">
    <property type="entry name" value="FtsX"/>
</dbReference>